<dbReference type="PANTHER" id="PTHR23501:SF191">
    <property type="entry name" value="VACUOLAR BASIC AMINO ACID TRANSPORTER 4"/>
    <property type="match status" value="1"/>
</dbReference>
<evidence type="ECO:0000256" key="4">
    <source>
        <dbReference type="ARBA" id="ARBA00022692"/>
    </source>
</evidence>
<reference evidence="9" key="2">
    <citation type="submission" date="2021-09" db="EMBL/GenBank/DDBJ databases">
        <authorList>
            <person name="Gilroy R."/>
        </authorList>
    </citation>
    <scope>NUCLEOTIDE SEQUENCE</scope>
    <source>
        <strain evidence="9">6019</strain>
    </source>
</reference>
<dbReference type="SUPFAM" id="SSF103473">
    <property type="entry name" value="MFS general substrate transporter"/>
    <property type="match status" value="1"/>
</dbReference>
<feature type="transmembrane region" description="Helical" evidence="7">
    <location>
        <begin position="354"/>
        <end position="379"/>
    </location>
</feature>
<evidence type="ECO:0000259" key="8">
    <source>
        <dbReference type="PROSITE" id="PS50850"/>
    </source>
</evidence>
<organism evidence="9 10">
    <name type="scientific">Aliicoccus persicus</name>
    <dbReference type="NCBI Taxonomy" id="930138"/>
    <lineage>
        <taxon>Bacteria</taxon>
        <taxon>Bacillati</taxon>
        <taxon>Bacillota</taxon>
        <taxon>Bacilli</taxon>
        <taxon>Bacillales</taxon>
        <taxon>Staphylococcaceae</taxon>
        <taxon>Aliicoccus</taxon>
    </lineage>
</organism>
<feature type="transmembrane region" description="Helical" evidence="7">
    <location>
        <begin position="330"/>
        <end position="348"/>
    </location>
</feature>
<keyword evidence="2" id="KW-0813">Transport</keyword>
<feature type="transmembrane region" description="Helical" evidence="7">
    <location>
        <begin position="73"/>
        <end position="92"/>
    </location>
</feature>
<dbReference type="Gene3D" id="1.20.1250.20">
    <property type="entry name" value="MFS general substrate transporter like domains"/>
    <property type="match status" value="1"/>
</dbReference>
<dbReference type="InterPro" id="IPR036259">
    <property type="entry name" value="MFS_trans_sf"/>
</dbReference>
<dbReference type="FunFam" id="1.20.1720.10:FF:000004">
    <property type="entry name" value="EmrB/QacA family drug resistance transporter"/>
    <property type="match status" value="1"/>
</dbReference>
<feature type="transmembrane region" description="Helical" evidence="7">
    <location>
        <begin position="265"/>
        <end position="288"/>
    </location>
</feature>
<sequence>MNSKEKKIVFALLISTFLAAIEVTIISTAMPTIVDVLGGFELISWVFAIYLLSISVTTPIWGKLADLTGRKKIFIIGVTIFLTGSALSGLSQNMGQLIFFRAIQGIGAGAINPMTFTIVADVFNLRQRARVQGLISAMWGIAAVLGPLTGGFLTDYVSWRWIFLINIPFGLLAIWMISRNLVEHYEKKKPSIDYGGALSFTIGISALLLALLSLDIESSIGLSSTQLIVLFIVAIIFMVLFIVVERRHKEPMIPLQLFNIKDITFAVFASFLTSMILISMSAFLPLWIQNVLGMGATATGIVLIPLSVGWPIGSVLSGRVFIEKLGIKQTALLGVSFIFIGSVLLTTITPETPLTILALYIFVIGLGFGFSMTSFTVIIQSSAPPEMRGSAGSLITLFRTLGQAIGVAVLGTSMNLAIQTVASENPAMAVADGLHVVFIISVIISILSLIVTFLIPKRSLDEYKY</sequence>
<feature type="transmembrane region" description="Helical" evidence="7">
    <location>
        <begin position="434"/>
        <end position="455"/>
    </location>
</feature>
<keyword evidence="4 7" id="KW-0812">Transmembrane</keyword>
<dbReference type="GO" id="GO:0005886">
    <property type="term" value="C:plasma membrane"/>
    <property type="evidence" value="ECO:0007669"/>
    <property type="project" value="UniProtKB-SubCell"/>
</dbReference>
<proteinExistence type="predicted"/>
<feature type="transmembrane region" description="Helical" evidence="7">
    <location>
        <begin position="9"/>
        <end position="30"/>
    </location>
</feature>
<feature type="transmembrane region" description="Helical" evidence="7">
    <location>
        <begin position="159"/>
        <end position="182"/>
    </location>
</feature>
<gene>
    <name evidence="9" type="ORF">K8V35_04645</name>
</gene>
<feature type="transmembrane region" description="Helical" evidence="7">
    <location>
        <begin position="400"/>
        <end position="422"/>
    </location>
</feature>
<dbReference type="Gene3D" id="1.20.1720.10">
    <property type="entry name" value="Multidrug resistance protein D"/>
    <property type="match status" value="1"/>
</dbReference>
<evidence type="ECO:0000313" key="9">
    <source>
        <dbReference type="EMBL" id="HJE19621.1"/>
    </source>
</evidence>
<evidence type="ECO:0000256" key="1">
    <source>
        <dbReference type="ARBA" id="ARBA00004651"/>
    </source>
</evidence>
<dbReference type="InterPro" id="IPR020846">
    <property type="entry name" value="MFS_dom"/>
</dbReference>
<keyword evidence="5 7" id="KW-1133">Transmembrane helix</keyword>
<dbReference type="NCBIfam" id="TIGR00711">
    <property type="entry name" value="efflux_EmrB"/>
    <property type="match status" value="1"/>
</dbReference>
<dbReference type="PRINTS" id="PR01036">
    <property type="entry name" value="TCRTETB"/>
</dbReference>
<evidence type="ECO:0000313" key="10">
    <source>
        <dbReference type="Proteomes" id="UP000763505"/>
    </source>
</evidence>
<dbReference type="GO" id="GO:0022857">
    <property type="term" value="F:transmembrane transporter activity"/>
    <property type="evidence" value="ECO:0007669"/>
    <property type="project" value="InterPro"/>
</dbReference>
<reference evidence="9" key="1">
    <citation type="journal article" date="2021" name="PeerJ">
        <title>Extensive microbial diversity within the chicken gut microbiome revealed by metagenomics and culture.</title>
        <authorList>
            <person name="Gilroy R."/>
            <person name="Ravi A."/>
            <person name="Getino M."/>
            <person name="Pursley I."/>
            <person name="Horton D.L."/>
            <person name="Alikhan N.F."/>
            <person name="Baker D."/>
            <person name="Gharbi K."/>
            <person name="Hall N."/>
            <person name="Watson M."/>
            <person name="Adriaenssens E.M."/>
            <person name="Foster-Nyarko E."/>
            <person name="Jarju S."/>
            <person name="Secka A."/>
            <person name="Antonio M."/>
            <person name="Oren A."/>
            <person name="Chaudhuri R.R."/>
            <person name="La Ragione R."/>
            <person name="Hildebrand F."/>
            <person name="Pallen M.J."/>
        </authorList>
    </citation>
    <scope>NUCLEOTIDE SEQUENCE</scope>
    <source>
        <strain evidence="9">6019</strain>
    </source>
</reference>
<dbReference type="InterPro" id="IPR004638">
    <property type="entry name" value="EmrB-like"/>
</dbReference>
<dbReference type="CDD" id="cd17502">
    <property type="entry name" value="MFS_Azr1_MDR_like"/>
    <property type="match status" value="1"/>
</dbReference>
<name>A0A921DWV7_9STAP</name>
<dbReference type="PANTHER" id="PTHR23501">
    <property type="entry name" value="MAJOR FACILITATOR SUPERFAMILY"/>
    <property type="match status" value="1"/>
</dbReference>
<feature type="transmembrane region" description="Helical" evidence="7">
    <location>
        <begin position="294"/>
        <end position="318"/>
    </location>
</feature>
<dbReference type="Pfam" id="PF07690">
    <property type="entry name" value="MFS_1"/>
    <property type="match status" value="1"/>
</dbReference>
<dbReference type="InterPro" id="IPR011701">
    <property type="entry name" value="MFS"/>
</dbReference>
<dbReference type="Proteomes" id="UP000763505">
    <property type="component" value="Unassembled WGS sequence"/>
</dbReference>
<feature type="transmembrane region" description="Helical" evidence="7">
    <location>
        <begin position="134"/>
        <end position="153"/>
    </location>
</feature>
<dbReference type="AlphaFoldDB" id="A0A921DWV7"/>
<dbReference type="PROSITE" id="PS50850">
    <property type="entry name" value="MFS"/>
    <property type="match status" value="1"/>
</dbReference>
<evidence type="ECO:0000256" key="6">
    <source>
        <dbReference type="ARBA" id="ARBA00023136"/>
    </source>
</evidence>
<feature type="transmembrane region" description="Helical" evidence="7">
    <location>
        <begin position="98"/>
        <end position="122"/>
    </location>
</feature>
<dbReference type="EMBL" id="DYYI01000049">
    <property type="protein sequence ID" value="HJE19621.1"/>
    <property type="molecule type" value="Genomic_DNA"/>
</dbReference>
<evidence type="ECO:0000256" key="5">
    <source>
        <dbReference type="ARBA" id="ARBA00022989"/>
    </source>
</evidence>
<comment type="caution">
    <text evidence="9">The sequence shown here is derived from an EMBL/GenBank/DDBJ whole genome shotgun (WGS) entry which is preliminary data.</text>
</comment>
<evidence type="ECO:0000256" key="2">
    <source>
        <dbReference type="ARBA" id="ARBA00022448"/>
    </source>
</evidence>
<feature type="domain" description="Major facilitator superfamily (MFS) profile" evidence="8">
    <location>
        <begin position="8"/>
        <end position="460"/>
    </location>
</feature>
<feature type="transmembrane region" description="Helical" evidence="7">
    <location>
        <begin position="226"/>
        <end position="244"/>
    </location>
</feature>
<keyword evidence="6 7" id="KW-0472">Membrane</keyword>
<keyword evidence="3" id="KW-1003">Cell membrane</keyword>
<evidence type="ECO:0000256" key="3">
    <source>
        <dbReference type="ARBA" id="ARBA00022475"/>
    </source>
</evidence>
<feature type="transmembrane region" description="Helical" evidence="7">
    <location>
        <begin position="42"/>
        <end position="61"/>
    </location>
</feature>
<comment type="subcellular location">
    <subcellularLocation>
        <location evidence="1">Cell membrane</location>
        <topology evidence="1">Multi-pass membrane protein</topology>
    </subcellularLocation>
</comment>
<accession>A0A921DWV7</accession>
<evidence type="ECO:0000256" key="7">
    <source>
        <dbReference type="SAM" id="Phobius"/>
    </source>
</evidence>
<feature type="transmembrane region" description="Helical" evidence="7">
    <location>
        <begin position="194"/>
        <end position="214"/>
    </location>
</feature>
<protein>
    <submittedName>
        <fullName evidence="9">MFS transporter</fullName>
    </submittedName>
</protein>